<dbReference type="GO" id="GO:0005985">
    <property type="term" value="P:sucrose metabolic process"/>
    <property type="evidence" value="ECO:0007669"/>
    <property type="project" value="InterPro"/>
</dbReference>
<dbReference type="PANTHER" id="PTHR45839">
    <property type="match status" value="1"/>
</dbReference>
<dbReference type="Gene3D" id="3.40.50.2000">
    <property type="entry name" value="Glycogen Phosphorylase B"/>
    <property type="match status" value="2"/>
</dbReference>
<accession>A0A835URF6</accession>
<comment type="caution">
    <text evidence="7">The sequence shown here is derived from an EMBL/GenBank/DDBJ whole genome shotgun (WGS) entry which is preliminary data.</text>
</comment>
<evidence type="ECO:0000256" key="5">
    <source>
        <dbReference type="ARBA" id="ARBA00049030"/>
    </source>
</evidence>
<sequence length="205" mass="23725">MYRLIEQYKLDGHIRWISAQMNRVRNGSYTGSLRTRRVYSCRYSTLQSLNTEPTKPSVLTNNLLFVKPAFYEAFGLTVVESMTCGLPTFATVHGGPGEIIVHGVSGFHIDPYQGDKAAELLVNFFEKCRADSSYWDMISKGAIKRIEEKYTWKLYSERLMTLAGVYGFWKYVSNLDRRETKRYLEMFYALKYRSLAQSVPLHHDG</sequence>
<dbReference type="EMBL" id="JADCNL010000008">
    <property type="protein sequence ID" value="KAG0469915.1"/>
    <property type="molecule type" value="Genomic_DNA"/>
</dbReference>
<evidence type="ECO:0000259" key="6">
    <source>
        <dbReference type="Pfam" id="PF00534"/>
    </source>
</evidence>
<dbReference type="SUPFAM" id="SSF53756">
    <property type="entry name" value="UDP-Glycosyltransferase/glycogen phosphorylase"/>
    <property type="match status" value="1"/>
</dbReference>
<evidence type="ECO:0000256" key="2">
    <source>
        <dbReference type="ARBA" id="ARBA00012540"/>
    </source>
</evidence>
<dbReference type="Proteomes" id="UP000636800">
    <property type="component" value="Unassembled WGS sequence"/>
</dbReference>
<dbReference type="InterPro" id="IPR001296">
    <property type="entry name" value="Glyco_trans_1"/>
</dbReference>
<evidence type="ECO:0000256" key="3">
    <source>
        <dbReference type="ARBA" id="ARBA00022676"/>
    </source>
</evidence>
<dbReference type="InterPro" id="IPR012820">
    <property type="entry name" value="Sucrose_synthase_pln/cyn"/>
</dbReference>
<evidence type="ECO:0000313" key="8">
    <source>
        <dbReference type="Proteomes" id="UP000636800"/>
    </source>
</evidence>
<dbReference type="EC" id="2.4.1.13" evidence="2"/>
<proteinExistence type="inferred from homology"/>
<organism evidence="7 8">
    <name type="scientific">Vanilla planifolia</name>
    <name type="common">Vanilla</name>
    <dbReference type="NCBI Taxonomy" id="51239"/>
    <lineage>
        <taxon>Eukaryota</taxon>
        <taxon>Viridiplantae</taxon>
        <taxon>Streptophyta</taxon>
        <taxon>Embryophyta</taxon>
        <taxon>Tracheophyta</taxon>
        <taxon>Spermatophyta</taxon>
        <taxon>Magnoliopsida</taxon>
        <taxon>Liliopsida</taxon>
        <taxon>Asparagales</taxon>
        <taxon>Orchidaceae</taxon>
        <taxon>Vanilloideae</taxon>
        <taxon>Vanilleae</taxon>
        <taxon>Vanilla</taxon>
    </lineage>
</organism>
<keyword evidence="4" id="KW-0808">Transferase</keyword>
<dbReference type="Pfam" id="PF00534">
    <property type="entry name" value="Glycos_transf_1"/>
    <property type="match status" value="1"/>
</dbReference>
<reference evidence="7 8" key="1">
    <citation type="journal article" date="2020" name="Nat. Food">
        <title>A phased Vanilla planifolia genome enables genetic improvement of flavour and production.</title>
        <authorList>
            <person name="Hasing T."/>
            <person name="Tang H."/>
            <person name="Brym M."/>
            <person name="Khazi F."/>
            <person name="Huang T."/>
            <person name="Chambers A.H."/>
        </authorList>
    </citation>
    <scope>NUCLEOTIDE SEQUENCE [LARGE SCALE GENOMIC DNA]</scope>
    <source>
        <tissue evidence="7">Leaf</tissue>
    </source>
</reference>
<evidence type="ECO:0000256" key="1">
    <source>
        <dbReference type="ARBA" id="ARBA00005894"/>
    </source>
</evidence>
<keyword evidence="8" id="KW-1185">Reference proteome</keyword>
<dbReference type="AlphaFoldDB" id="A0A835URF6"/>
<comment type="similarity">
    <text evidence="1">Belongs to the glycosyltransferase 1 family. Plant sucrose synthase subfamily.</text>
</comment>
<dbReference type="OrthoDB" id="2011628at2759"/>
<feature type="domain" description="Glycosyl transferase family 1" evidence="6">
    <location>
        <begin position="54"/>
        <end position="125"/>
    </location>
</feature>
<name>A0A835URF6_VANPL</name>
<comment type="catalytic activity">
    <reaction evidence="5">
        <text>an NDP-alpha-D-glucose + D-fructose = a ribonucleoside 5'-diphosphate + sucrose + H(+)</text>
        <dbReference type="Rhea" id="RHEA:16241"/>
        <dbReference type="ChEBI" id="CHEBI:15378"/>
        <dbReference type="ChEBI" id="CHEBI:17992"/>
        <dbReference type="ChEBI" id="CHEBI:37721"/>
        <dbReference type="ChEBI" id="CHEBI:57930"/>
        <dbReference type="ChEBI" id="CHEBI:76533"/>
        <dbReference type="EC" id="2.4.1.13"/>
    </reaction>
</comment>
<keyword evidence="3" id="KW-0328">Glycosyltransferase</keyword>
<evidence type="ECO:0000256" key="4">
    <source>
        <dbReference type="ARBA" id="ARBA00022679"/>
    </source>
</evidence>
<dbReference type="GO" id="GO:0016157">
    <property type="term" value="F:sucrose synthase activity"/>
    <property type="evidence" value="ECO:0007669"/>
    <property type="project" value="UniProtKB-EC"/>
</dbReference>
<gene>
    <name evidence="7" type="ORF">HPP92_016615</name>
</gene>
<evidence type="ECO:0000313" key="7">
    <source>
        <dbReference type="EMBL" id="KAG0469915.1"/>
    </source>
</evidence>
<protein>
    <recommendedName>
        <fullName evidence="2">sucrose synthase</fullName>
        <ecNumber evidence="2">2.4.1.13</ecNumber>
    </recommendedName>
</protein>
<dbReference type="PANTHER" id="PTHR45839:SF29">
    <property type="entry name" value="SUCROSE SYNTHASE 1"/>
    <property type="match status" value="1"/>
</dbReference>